<comment type="similarity">
    <text evidence="2 8">Belongs to the acetyltransferase family. ArgA subfamily.</text>
</comment>
<evidence type="ECO:0000256" key="8">
    <source>
        <dbReference type="HAMAP-Rule" id="MF_01105"/>
    </source>
</evidence>
<dbReference type="RefSeq" id="WP_272753087.1">
    <property type="nucleotide sequence ID" value="NZ_JAQQLF010000027.1"/>
</dbReference>
<dbReference type="Gene3D" id="3.40.1160.10">
    <property type="entry name" value="Acetylglutamate kinase-like"/>
    <property type="match status" value="1"/>
</dbReference>
<comment type="pathway">
    <text evidence="1 8">Amino-acid biosynthesis; L-arginine biosynthesis; N(2)-acetyl-L-ornithine from L-glutamate: step 1/4.</text>
</comment>
<protein>
    <recommendedName>
        <fullName evidence="8">Amino-acid acetyltransferase</fullName>
        <ecNumber evidence="8">2.3.1.1</ecNumber>
    </recommendedName>
    <alternativeName>
        <fullName evidence="8">N-acetylglutamate synthase</fullName>
        <shortName evidence="8">AGS</shortName>
        <shortName evidence="8">NAGS</shortName>
    </alternativeName>
</protein>
<dbReference type="InterPro" id="IPR033719">
    <property type="entry name" value="NAGS_kin"/>
</dbReference>
<dbReference type="SUPFAM" id="SSF55729">
    <property type="entry name" value="Acyl-CoA N-acyltransferases (Nat)"/>
    <property type="match status" value="1"/>
</dbReference>
<evidence type="ECO:0000313" key="11">
    <source>
        <dbReference type="Proteomes" id="UP001219956"/>
    </source>
</evidence>
<dbReference type="NCBIfam" id="NF003641">
    <property type="entry name" value="PRK05279.1"/>
    <property type="match status" value="1"/>
</dbReference>
<evidence type="ECO:0000256" key="2">
    <source>
        <dbReference type="ARBA" id="ARBA00009145"/>
    </source>
</evidence>
<dbReference type="NCBIfam" id="TIGR01890">
    <property type="entry name" value="N-Ac-Glu-synth"/>
    <property type="match status" value="1"/>
</dbReference>
<feature type="domain" description="N-acetyltransferase" evidence="9">
    <location>
        <begin position="289"/>
        <end position="436"/>
    </location>
</feature>
<dbReference type="CDD" id="cd04301">
    <property type="entry name" value="NAT_SF"/>
    <property type="match status" value="1"/>
</dbReference>
<dbReference type="SUPFAM" id="SSF53633">
    <property type="entry name" value="Carbamate kinase-like"/>
    <property type="match status" value="1"/>
</dbReference>
<keyword evidence="11" id="KW-1185">Reference proteome</keyword>
<comment type="subcellular location">
    <subcellularLocation>
        <location evidence="8">Cytoplasm</location>
    </subcellularLocation>
</comment>
<dbReference type="HAMAP" id="MF_01105">
    <property type="entry name" value="N_acetyl_glu_synth"/>
    <property type="match status" value="1"/>
</dbReference>
<dbReference type="PIRSF" id="PIRSF000423">
    <property type="entry name" value="ArgA"/>
    <property type="match status" value="1"/>
</dbReference>
<evidence type="ECO:0000256" key="6">
    <source>
        <dbReference type="ARBA" id="ARBA00023315"/>
    </source>
</evidence>
<dbReference type="EC" id="2.3.1.1" evidence="8"/>
<comment type="caution">
    <text evidence="10">The sequence shown here is derived from an EMBL/GenBank/DDBJ whole genome shotgun (WGS) entry which is preliminary data.</text>
</comment>
<keyword evidence="4 8" id="KW-0028">Amino-acid biosynthesis</keyword>
<accession>A0ABT5J214</accession>
<evidence type="ECO:0000313" key="10">
    <source>
        <dbReference type="EMBL" id="MDC7718876.1"/>
    </source>
</evidence>
<dbReference type="InterPro" id="IPR000182">
    <property type="entry name" value="GNAT_dom"/>
</dbReference>
<evidence type="ECO:0000256" key="1">
    <source>
        <dbReference type="ARBA" id="ARBA00004925"/>
    </source>
</evidence>
<dbReference type="CDD" id="cd04237">
    <property type="entry name" value="AAK_NAGS-ABP"/>
    <property type="match status" value="1"/>
</dbReference>
<dbReference type="Pfam" id="PF13508">
    <property type="entry name" value="Acetyltransf_7"/>
    <property type="match status" value="1"/>
</dbReference>
<dbReference type="Proteomes" id="UP001219956">
    <property type="component" value="Unassembled WGS sequence"/>
</dbReference>
<dbReference type="PROSITE" id="PS51186">
    <property type="entry name" value="GNAT"/>
    <property type="match status" value="1"/>
</dbReference>
<dbReference type="PANTHER" id="PTHR30602">
    <property type="entry name" value="AMINO-ACID ACETYLTRANSFERASE"/>
    <property type="match status" value="1"/>
</dbReference>
<evidence type="ECO:0000256" key="5">
    <source>
        <dbReference type="ARBA" id="ARBA00022679"/>
    </source>
</evidence>
<dbReference type="InterPro" id="IPR010167">
    <property type="entry name" value="NH2A_AcTrfase"/>
</dbReference>
<dbReference type="InterPro" id="IPR016181">
    <property type="entry name" value="Acyl_CoA_acyltransferase"/>
</dbReference>
<evidence type="ECO:0000256" key="4">
    <source>
        <dbReference type="ARBA" id="ARBA00022605"/>
    </source>
</evidence>
<evidence type="ECO:0000259" key="9">
    <source>
        <dbReference type="PROSITE" id="PS51186"/>
    </source>
</evidence>
<dbReference type="EMBL" id="JAQQLF010000027">
    <property type="protein sequence ID" value="MDC7718876.1"/>
    <property type="molecule type" value="Genomic_DNA"/>
</dbReference>
<dbReference type="Gene3D" id="3.40.630.30">
    <property type="match status" value="1"/>
</dbReference>
<dbReference type="InterPro" id="IPR036393">
    <property type="entry name" value="AceGlu_kinase-like_sf"/>
</dbReference>
<dbReference type="Pfam" id="PF00696">
    <property type="entry name" value="AA_kinase"/>
    <property type="match status" value="1"/>
</dbReference>
<reference evidence="10 11" key="1">
    <citation type="submission" date="2023-01" db="EMBL/GenBank/DDBJ databases">
        <title>Novel species of the genus Vogesella isolated from rivers.</title>
        <authorList>
            <person name="Lu H."/>
        </authorList>
    </citation>
    <scope>NUCLEOTIDE SEQUENCE [LARGE SCALE GENOMIC DNA]</scope>
    <source>
        <strain evidence="10 11">DC21W</strain>
    </source>
</reference>
<dbReference type="InterPro" id="IPR001048">
    <property type="entry name" value="Asp/Glu/Uridylate_kinase"/>
</dbReference>
<proteinExistence type="inferred from homology"/>
<evidence type="ECO:0000256" key="3">
    <source>
        <dbReference type="ARBA" id="ARBA00022571"/>
    </source>
</evidence>
<keyword evidence="6 8" id="KW-0012">Acyltransferase</keyword>
<keyword evidence="5 8" id="KW-0808">Transferase</keyword>
<keyword evidence="3 8" id="KW-0055">Arginine biosynthesis</keyword>
<comment type="catalytic activity">
    <reaction evidence="7 8">
        <text>L-glutamate + acetyl-CoA = N-acetyl-L-glutamate + CoA + H(+)</text>
        <dbReference type="Rhea" id="RHEA:24292"/>
        <dbReference type="ChEBI" id="CHEBI:15378"/>
        <dbReference type="ChEBI" id="CHEBI:29985"/>
        <dbReference type="ChEBI" id="CHEBI:44337"/>
        <dbReference type="ChEBI" id="CHEBI:57287"/>
        <dbReference type="ChEBI" id="CHEBI:57288"/>
        <dbReference type="EC" id="2.3.1.1"/>
    </reaction>
</comment>
<dbReference type="PANTHER" id="PTHR30602:SF12">
    <property type="entry name" value="AMINO-ACID ACETYLTRANSFERASE NAGS1, CHLOROPLASTIC-RELATED"/>
    <property type="match status" value="1"/>
</dbReference>
<sequence length="437" mass="48448">MLHPDFVLAFREAAPYINNFRGKTFVIAINGECLARGNLYGLAQDINLLVSLGVRIVLVHGARPQIEEQLRLRGTPRQFHHGRRVTDALTMEAVKSAVGGLRHDLEAFMSMGMPNSPMHGACLRVAGGNFVTAQPLGVIDGVDMQFSGRVRKIDTAAINKRLDLGELVLMSLIGYSPTGEAFNMTMEEVACQTAIELKAEKLIFMVQSDGLVDADGVLHSAIAAEQAEAIFQRGIDSEEVRVSLPYAIRATREGVVRSHLVSHNEDGALLVELFTDFGTGTMIARDSLVKVREASIEDVGDILALIRPLQEQGILIKRSREHLEMQIRQYAVLEHDERIYGCVAMLPFHEDGMAELACLAISQERRNAGFGDRLLKYVEEQARLCGLKKVFILTTQTAHWFAERGFQPATVDDLPAVRRELYNHNRRSKVLIKPLAA</sequence>
<comment type="miscellaneous">
    <text evidence="8">In bacteria which possess the bifunctional enzyme ornithine acetyltransferase/N-acetylglutamate synthase (ArgJ), ArgA fulfills an anaplerotic role.</text>
</comment>
<gene>
    <name evidence="8 10" type="primary">argA</name>
    <name evidence="10" type="ORF">PQU95_16870</name>
</gene>
<keyword evidence="8" id="KW-0963">Cytoplasm</keyword>
<evidence type="ECO:0000256" key="7">
    <source>
        <dbReference type="ARBA" id="ARBA00048372"/>
    </source>
</evidence>
<organism evidence="10 11">
    <name type="scientific">Vogesella aquatica</name>
    <dbReference type="NCBI Taxonomy" id="2984206"/>
    <lineage>
        <taxon>Bacteria</taxon>
        <taxon>Pseudomonadati</taxon>
        <taxon>Pseudomonadota</taxon>
        <taxon>Betaproteobacteria</taxon>
        <taxon>Neisseriales</taxon>
        <taxon>Chromobacteriaceae</taxon>
        <taxon>Vogesella</taxon>
    </lineage>
</organism>
<dbReference type="GO" id="GO:0016746">
    <property type="term" value="F:acyltransferase activity"/>
    <property type="evidence" value="ECO:0007669"/>
    <property type="project" value="UniProtKB-KW"/>
</dbReference>
<name>A0ABT5J214_9NEIS</name>